<dbReference type="Gene3D" id="1.10.10.60">
    <property type="entry name" value="Homeodomain-like"/>
    <property type="match status" value="1"/>
</dbReference>
<dbReference type="SUPFAM" id="SSF48498">
    <property type="entry name" value="Tetracyclin repressor-like, C-terminal domain"/>
    <property type="match status" value="1"/>
</dbReference>
<dbReference type="InterPro" id="IPR009057">
    <property type="entry name" value="Homeodomain-like_sf"/>
</dbReference>
<dbReference type="InterPro" id="IPR050109">
    <property type="entry name" value="HTH-type_TetR-like_transc_reg"/>
</dbReference>
<dbReference type="PANTHER" id="PTHR30055">
    <property type="entry name" value="HTH-TYPE TRANSCRIPTIONAL REGULATOR RUTR"/>
    <property type="match status" value="1"/>
</dbReference>
<comment type="caution">
    <text evidence="6">The sequence shown here is derived from an EMBL/GenBank/DDBJ whole genome shotgun (WGS) entry which is preliminary data.</text>
</comment>
<evidence type="ECO:0000256" key="4">
    <source>
        <dbReference type="PROSITE-ProRule" id="PRU00335"/>
    </source>
</evidence>
<accession>A0A927MVD6</accession>
<evidence type="ECO:0000313" key="7">
    <source>
        <dbReference type="Proteomes" id="UP000638648"/>
    </source>
</evidence>
<dbReference type="Gene3D" id="1.10.357.10">
    <property type="entry name" value="Tetracycline Repressor, domain 2"/>
    <property type="match status" value="1"/>
</dbReference>
<evidence type="ECO:0000256" key="3">
    <source>
        <dbReference type="ARBA" id="ARBA00023163"/>
    </source>
</evidence>
<feature type="domain" description="HTH tetR-type" evidence="5">
    <location>
        <begin position="40"/>
        <end position="100"/>
    </location>
</feature>
<dbReference type="Pfam" id="PF02909">
    <property type="entry name" value="TetR_C_1"/>
    <property type="match status" value="1"/>
</dbReference>
<dbReference type="PRINTS" id="PR00455">
    <property type="entry name" value="HTHTETR"/>
</dbReference>
<keyword evidence="7" id="KW-1185">Reference proteome</keyword>
<name>A0A927MVD6_9ACTN</name>
<evidence type="ECO:0000256" key="1">
    <source>
        <dbReference type="ARBA" id="ARBA00023015"/>
    </source>
</evidence>
<proteinExistence type="predicted"/>
<dbReference type="InterPro" id="IPR004111">
    <property type="entry name" value="Repressor_TetR_C"/>
</dbReference>
<organism evidence="6 7">
    <name type="scientific">Actinopolymorpha pittospori</name>
    <dbReference type="NCBI Taxonomy" id="648752"/>
    <lineage>
        <taxon>Bacteria</taxon>
        <taxon>Bacillati</taxon>
        <taxon>Actinomycetota</taxon>
        <taxon>Actinomycetes</taxon>
        <taxon>Propionibacteriales</taxon>
        <taxon>Actinopolymorphaceae</taxon>
        <taxon>Actinopolymorpha</taxon>
    </lineage>
</organism>
<dbReference type="PANTHER" id="PTHR30055:SF151">
    <property type="entry name" value="TRANSCRIPTIONAL REGULATORY PROTEIN"/>
    <property type="match status" value="1"/>
</dbReference>
<reference evidence="6" key="1">
    <citation type="submission" date="2020-10" db="EMBL/GenBank/DDBJ databases">
        <title>Sequencing the genomes of 1000 actinobacteria strains.</title>
        <authorList>
            <person name="Klenk H.-P."/>
        </authorList>
    </citation>
    <scope>NUCLEOTIDE SEQUENCE</scope>
    <source>
        <strain evidence="6">DSM 45354</strain>
    </source>
</reference>
<dbReference type="Proteomes" id="UP000638648">
    <property type="component" value="Unassembled WGS sequence"/>
</dbReference>
<dbReference type="SUPFAM" id="SSF46689">
    <property type="entry name" value="Homeodomain-like"/>
    <property type="match status" value="1"/>
</dbReference>
<dbReference type="InterPro" id="IPR001647">
    <property type="entry name" value="HTH_TetR"/>
</dbReference>
<dbReference type="GO" id="GO:0000976">
    <property type="term" value="F:transcription cis-regulatory region binding"/>
    <property type="evidence" value="ECO:0007669"/>
    <property type="project" value="TreeGrafter"/>
</dbReference>
<feature type="DNA-binding region" description="H-T-H motif" evidence="4">
    <location>
        <begin position="63"/>
        <end position="82"/>
    </location>
</feature>
<dbReference type="RefSeq" id="WP_238361561.1">
    <property type="nucleotide sequence ID" value="NZ_BAABJL010000151.1"/>
</dbReference>
<protein>
    <submittedName>
        <fullName evidence="6">AcrR family transcriptional regulator</fullName>
    </submittedName>
</protein>
<dbReference type="GO" id="GO:0003700">
    <property type="term" value="F:DNA-binding transcription factor activity"/>
    <property type="evidence" value="ECO:0007669"/>
    <property type="project" value="TreeGrafter"/>
</dbReference>
<sequence length="262" mass="28357">MMNPDFRASEGAMTGEDFVPAPLRRLWRMSESSRLGRPAALDVDVVVAAAVEIADRDGLGGVTLPKVAKSLGFTGMSLYRHVGSKEELLALMADSALGAPPEIDTDDWRAGLRGWAFAHRAVYQRRPWLTRVPTSGPPSGPNQIAWMDAALAAMSRTSLEWGPKVGVLSLISGYVVQSVRQFSELAEGRPEGQGQVDTERDYGRALARLVTPERFPEAARLFSSTLFEAPPPDTADETIADADFSFGLELILDGIAVSIERS</sequence>
<dbReference type="EMBL" id="JADBEM010000001">
    <property type="protein sequence ID" value="MBE1606997.1"/>
    <property type="molecule type" value="Genomic_DNA"/>
</dbReference>
<dbReference type="Pfam" id="PF00440">
    <property type="entry name" value="TetR_N"/>
    <property type="match status" value="1"/>
</dbReference>
<keyword evidence="2 4" id="KW-0238">DNA-binding</keyword>
<dbReference type="AlphaFoldDB" id="A0A927MVD6"/>
<dbReference type="InterPro" id="IPR036271">
    <property type="entry name" value="Tet_transcr_reg_TetR-rel_C_sf"/>
</dbReference>
<keyword evidence="1" id="KW-0805">Transcription regulation</keyword>
<evidence type="ECO:0000259" key="5">
    <source>
        <dbReference type="PROSITE" id="PS50977"/>
    </source>
</evidence>
<evidence type="ECO:0000256" key="2">
    <source>
        <dbReference type="ARBA" id="ARBA00023125"/>
    </source>
</evidence>
<dbReference type="GO" id="GO:0045892">
    <property type="term" value="P:negative regulation of DNA-templated transcription"/>
    <property type="evidence" value="ECO:0007669"/>
    <property type="project" value="InterPro"/>
</dbReference>
<evidence type="ECO:0000313" key="6">
    <source>
        <dbReference type="EMBL" id="MBE1606997.1"/>
    </source>
</evidence>
<keyword evidence="3" id="KW-0804">Transcription</keyword>
<gene>
    <name evidence="6" type="ORF">HEB94_003845</name>
</gene>
<dbReference type="PROSITE" id="PS50977">
    <property type="entry name" value="HTH_TETR_2"/>
    <property type="match status" value="1"/>
</dbReference>